<evidence type="ECO:0000313" key="8">
    <source>
        <dbReference type="EMBL" id="TNB48152.1"/>
    </source>
</evidence>
<dbReference type="Gene3D" id="2.40.160.20">
    <property type="match status" value="1"/>
</dbReference>
<evidence type="ECO:0000256" key="4">
    <source>
        <dbReference type="ARBA" id="ARBA00023237"/>
    </source>
</evidence>
<dbReference type="SUPFAM" id="SSF56925">
    <property type="entry name" value="OMPA-like"/>
    <property type="match status" value="1"/>
</dbReference>
<dbReference type="Proteomes" id="UP000307874">
    <property type="component" value="Unassembled WGS sequence"/>
</dbReference>
<gene>
    <name evidence="8" type="ORF">FF124_07365</name>
</gene>
<name>A0A5C4JSF2_9HYPH</name>
<dbReference type="Pfam" id="PF13505">
    <property type="entry name" value="OMP_b-brl"/>
    <property type="match status" value="1"/>
</dbReference>
<dbReference type="InterPro" id="IPR051692">
    <property type="entry name" value="OMP-like"/>
</dbReference>
<organism evidence="8 9">
    <name type="scientific">Martelella lutilitoris</name>
    <dbReference type="NCBI Taxonomy" id="2583532"/>
    <lineage>
        <taxon>Bacteria</taxon>
        <taxon>Pseudomonadati</taxon>
        <taxon>Pseudomonadota</taxon>
        <taxon>Alphaproteobacteria</taxon>
        <taxon>Hyphomicrobiales</taxon>
        <taxon>Aurantimonadaceae</taxon>
        <taxon>Martelella</taxon>
    </lineage>
</organism>
<dbReference type="RefSeq" id="WP_138747861.1">
    <property type="nucleotide sequence ID" value="NZ_VCLB01000004.1"/>
</dbReference>
<evidence type="ECO:0000256" key="2">
    <source>
        <dbReference type="ARBA" id="ARBA00022729"/>
    </source>
</evidence>
<evidence type="ECO:0000313" key="9">
    <source>
        <dbReference type="Proteomes" id="UP000307874"/>
    </source>
</evidence>
<dbReference type="GO" id="GO:0009279">
    <property type="term" value="C:cell outer membrane"/>
    <property type="evidence" value="ECO:0007669"/>
    <property type="project" value="UniProtKB-SubCell"/>
</dbReference>
<keyword evidence="3" id="KW-0472">Membrane</keyword>
<keyword evidence="4" id="KW-0998">Cell outer membrane</keyword>
<dbReference type="EMBL" id="VCLB01000004">
    <property type="protein sequence ID" value="TNB48152.1"/>
    <property type="molecule type" value="Genomic_DNA"/>
</dbReference>
<feature type="signal peptide" evidence="6">
    <location>
        <begin position="1"/>
        <end position="19"/>
    </location>
</feature>
<dbReference type="PANTHER" id="PTHR34001:SF3">
    <property type="entry name" value="BLL7405 PROTEIN"/>
    <property type="match status" value="1"/>
</dbReference>
<evidence type="ECO:0000256" key="6">
    <source>
        <dbReference type="SAM" id="SignalP"/>
    </source>
</evidence>
<evidence type="ECO:0000259" key="7">
    <source>
        <dbReference type="Pfam" id="PF13505"/>
    </source>
</evidence>
<evidence type="ECO:0000256" key="1">
    <source>
        <dbReference type="ARBA" id="ARBA00004442"/>
    </source>
</evidence>
<reference evidence="8 9" key="1">
    <citation type="submission" date="2019-06" db="EMBL/GenBank/DDBJ databases">
        <title>Martelella lutilitoris sp. nov., isolated from a tidal mudflat.</title>
        <authorList>
            <person name="Kim Y.-J."/>
        </authorList>
    </citation>
    <scope>NUCLEOTIDE SEQUENCE [LARGE SCALE GENOMIC DNA]</scope>
    <source>
        <strain evidence="8 9">GH2-6</strain>
    </source>
</reference>
<dbReference type="InterPro" id="IPR011250">
    <property type="entry name" value="OMP/PagP_B-barrel"/>
</dbReference>
<comment type="similarity">
    <text evidence="5">Belongs to the Omp25/RopB family.</text>
</comment>
<dbReference type="PANTHER" id="PTHR34001">
    <property type="entry name" value="BLL7405 PROTEIN"/>
    <property type="match status" value="1"/>
</dbReference>
<comment type="caution">
    <text evidence="8">The sequence shown here is derived from an EMBL/GenBank/DDBJ whole genome shotgun (WGS) entry which is preliminary data.</text>
</comment>
<keyword evidence="2 6" id="KW-0732">Signal</keyword>
<feature type="domain" description="Outer membrane protein beta-barrel" evidence="7">
    <location>
        <begin position="8"/>
        <end position="227"/>
    </location>
</feature>
<dbReference type="AlphaFoldDB" id="A0A5C4JSF2"/>
<protein>
    <submittedName>
        <fullName evidence="8">Porin family protein</fullName>
    </submittedName>
</protein>
<sequence length="227" mass="23821">MKAYLLALVAAAAATSAQAADPMVAPVPQAPAAYDWTGAYFGAEGGYGWLAGEVPNDLFTGTKTESADGGAAAFFAGYSHQLENHVVVGIDGSFGYNWNDNSYTIVSPYPMLNGQSVTFGTEWRASVEGRVGYAFDRLLVFASGGWAATRLEGSFSLTGMSYDEVMNGWTLGGGIDYAISDNVFARLKASYSDYGSTDIITQATGIPGLPDSKLSQASLMAGIGFKF</sequence>
<feature type="chain" id="PRO_5022872733" evidence="6">
    <location>
        <begin position="20"/>
        <end position="227"/>
    </location>
</feature>
<evidence type="ECO:0000256" key="5">
    <source>
        <dbReference type="ARBA" id="ARBA00038306"/>
    </source>
</evidence>
<proteinExistence type="inferred from homology"/>
<comment type="subcellular location">
    <subcellularLocation>
        <location evidence="1">Cell outer membrane</location>
    </subcellularLocation>
</comment>
<keyword evidence="9" id="KW-1185">Reference proteome</keyword>
<evidence type="ECO:0000256" key="3">
    <source>
        <dbReference type="ARBA" id="ARBA00023136"/>
    </source>
</evidence>
<dbReference type="OrthoDB" id="9815357at2"/>
<accession>A0A5C4JSF2</accession>
<dbReference type="InterPro" id="IPR027385">
    <property type="entry name" value="Beta-barrel_OMP"/>
</dbReference>